<feature type="compositionally biased region" description="Basic residues" evidence="1">
    <location>
        <begin position="356"/>
        <end position="369"/>
    </location>
</feature>
<evidence type="ECO:0000313" key="3">
    <source>
        <dbReference type="Proteomes" id="UP000800036"/>
    </source>
</evidence>
<dbReference type="Proteomes" id="UP000800036">
    <property type="component" value="Unassembled WGS sequence"/>
</dbReference>
<reference evidence="2" key="1">
    <citation type="journal article" date="2020" name="Stud. Mycol.">
        <title>101 Dothideomycetes genomes: a test case for predicting lifestyles and emergence of pathogens.</title>
        <authorList>
            <person name="Haridas S."/>
            <person name="Albert R."/>
            <person name="Binder M."/>
            <person name="Bloem J."/>
            <person name="Labutti K."/>
            <person name="Salamov A."/>
            <person name="Andreopoulos B."/>
            <person name="Baker S."/>
            <person name="Barry K."/>
            <person name="Bills G."/>
            <person name="Bluhm B."/>
            <person name="Cannon C."/>
            <person name="Castanera R."/>
            <person name="Culley D."/>
            <person name="Daum C."/>
            <person name="Ezra D."/>
            <person name="Gonzalez J."/>
            <person name="Henrissat B."/>
            <person name="Kuo A."/>
            <person name="Liang C."/>
            <person name="Lipzen A."/>
            <person name="Lutzoni F."/>
            <person name="Magnuson J."/>
            <person name="Mondo S."/>
            <person name="Nolan M."/>
            <person name="Ohm R."/>
            <person name="Pangilinan J."/>
            <person name="Park H.-J."/>
            <person name="Ramirez L."/>
            <person name="Alfaro M."/>
            <person name="Sun H."/>
            <person name="Tritt A."/>
            <person name="Yoshinaga Y."/>
            <person name="Zwiers L.-H."/>
            <person name="Turgeon B."/>
            <person name="Goodwin S."/>
            <person name="Spatafora J."/>
            <person name="Crous P."/>
            <person name="Grigoriev I."/>
        </authorList>
    </citation>
    <scope>NUCLEOTIDE SEQUENCE</scope>
    <source>
        <strain evidence="2">CBS 107.79</strain>
    </source>
</reference>
<dbReference type="EMBL" id="ML976739">
    <property type="protein sequence ID" value="KAF1966989.1"/>
    <property type="molecule type" value="Genomic_DNA"/>
</dbReference>
<sequence>MLSPGWFRVLSVSHHLIFKGIENQSGPFGTRHQDRYQDLLGERYKDQEVIPPHRHESISSLPEKWLLPSPSTPLLLEEPTLLHDNKRQPSLERTTTNPDFLLHFKSDKTQISDHEQRLSDERSIRSLWPLQSADSTISGLPQLPRQDMSTQNLQSDETFTQSPPQRLLDETSILELHRPDTTLPQQLAGNNLPGRTTPLATKLMCDPFVAKRRNPLAINLKRNKPFVTKRRPLLGVKRLHLFVGRRLTNNPLARRQFHKRRLGQGLSAEVPSAARSWKNHSKVGEQRASRRQKRGLNIFRQRKTADSRFSQQGTAEVVAEVTKGRKVPRLLFAEHKNKAQSKDREAQERQPINRAVKSRRHMGARKKTSRPPSQVLFPKMKALTLDADTAWTARAERAADIPSTSLIQSEVSEPEPRSHVRVPSQPSMPREKSLPLVTSSSPIATVRFSSPSPPLRQQERYQLRDTASSREQVRAPKASDQD</sequence>
<evidence type="ECO:0000313" key="2">
    <source>
        <dbReference type="EMBL" id="KAF1966989.1"/>
    </source>
</evidence>
<feature type="region of interest" description="Disordered" evidence="1">
    <location>
        <begin position="269"/>
        <end position="293"/>
    </location>
</feature>
<keyword evidence="3" id="KW-1185">Reference proteome</keyword>
<feature type="compositionally biased region" description="Basic and acidic residues" evidence="1">
    <location>
        <begin position="457"/>
        <end position="482"/>
    </location>
</feature>
<feature type="compositionally biased region" description="Basic and acidic residues" evidence="1">
    <location>
        <begin position="334"/>
        <end position="348"/>
    </location>
</feature>
<proteinExistence type="predicted"/>
<dbReference type="OrthoDB" id="3801334at2759"/>
<organism evidence="2 3">
    <name type="scientific">Bimuria novae-zelandiae CBS 107.79</name>
    <dbReference type="NCBI Taxonomy" id="1447943"/>
    <lineage>
        <taxon>Eukaryota</taxon>
        <taxon>Fungi</taxon>
        <taxon>Dikarya</taxon>
        <taxon>Ascomycota</taxon>
        <taxon>Pezizomycotina</taxon>
        <taxon>Dothideomycetes</taxon>
        <taxon>Pleosporomycetidae</taxon>
        <taxon>Pleosporales</taxon>
        <taxon>Massarineae</taxon>
        <taxon>Didymosphaeriaceae</taxon>
        <taxon>Bimuria</taxon>
    </lineage>
</organism>
<feature type="compositionally biased region" description="Polar residues" evidence="1">
    <location>
        <begin position="436"/>
        <end position="450"/>
    </location>
</feature>
<name>A0A6A5USQ8_9PLEO</name>
<protein>
    <submittedName>
        <fullName evidence="2">Uncharacterized protein</fullName>
    </submittedName>
</protein>
<feature type="compositionally biased region" description="Polar residues" evidence="1">
    <location>
        <begin position="402"/>
        <end position="411"/>
    </location>
</feature>
<feature type="region of interest" description="Disordered" evidence="1">
    <location>
        <begin position="334"/>
        <end position="374"/>
    </location>
</feature>
<accession>A0A6A5USQ8</accession>
<evidence type="ECO:0000256" key="1">
    <source>
        <dbReference type="SAM" id="MobiDB-lite"/>
    </source>
</evidence>
<dbReference type="AlphaFoldDB" id="A0A6A5USQ8"/>
<gene>
    <name evidence="2" type="ORF">BU23DRAFT_308825</name>
</gene>
<feature type="region of interest" description="Disordered" evidence="1">
    <location>
        <begin position="402"/>
        <end position="482"/>
    </location>
</feature>